<protein>
    <recommendedName>
        <fullName evidence="7">Endolytic murein transglycosylase</fullName>
        <ecNumber evidence="7">4.2.2.29</ecNumber>
    </recommendedName>
    <alternativeName>
        <fullName evidence="7">Peptidoglycan lytic transglycosylase</fullName>
    </alternativeName>
    <alternativeName>
        <fullName evidence="7">Peptidoglycan polymerization terminase</fullName>
    </alternativeName>
</protein>
<keyword evidence="9" id="KW-1185">Reference proteome</keyword>
<dbReference type="Proteomes" id="UP000009881">
    <property type="component" value="Unassembled WGS sequence"/>
</dbReference>
<proteinExistence type="inferred from homology"/>
<dbReference type="GO" id="GO:0005886">
    <property type="term" value="C:plasma membrane"/>
    <property type="evidence" value="ECO:0007669"/>
    <property type="project" value="UniProtKB-UniRule"/>
</dbReference>
<evidence type="ECO:0000256" key="3">
    <source>
        <dbReference type="ARBA" id="ARBA00022989"/>
    </source>
</evidence>
<reference evidence="8 9" key="1">
    <citation type="journal article" date="2013" name="Genome Announc.">
        <title>Draft Genome Sequence of an Alphaproteobacterium, Caenispirillum salinarum AK4(T), Isolated from a Solar Saltern.</title>
        <authorList>
            <person name="Khatri I."/>
            <person name="Singh A."/>
            <person name="Korpole S."/>
            <person name="Pinnaka A.K."/>
            <person name="Subramanian S."/>
        </authorList>
    </citation>
    <scope>NUCLEOTIDE SEQUENCE [LARGE SCALE GENOMIC DNA]</scope>
    <source>
        <strain evidence="8 9">AK4</strain>
    </source>
</reference>
<sequence length="334" mass="36132">MKRVLLALVLLVILAGAGLAYGLYWFAGETFTARGPLEEPVIVEVPKGSGLARITENLADAGVIADRDVSKLIFKLKVRESGKAASLHAGEFQFEPGVSMAEVTEILASGKVVARFLTVAEGLTSPEVMALVSKAEALTGAVPDPPPPTGTLLPETYHYTRGDSRADVVARMEQSMDKALEDLWPTRAEDLPIDTPEEAVILASIVEKETALASERPRVAAVFVNRLRRGMRLQSDPTVIYGLDPEDGDLGRPLRKSELERETAYNTYVIGGLPPGPIANPGRESLAAVLNPAETDDLYFVADGTGGHAFAKTLREHNRNVANWRRIERQRAGE</sequence>
<keyword evidence="3 7" id="KW-1133">Transmembrane helix</keyword>
<comment type="catalytic activity">
    <reaction evidence="7">
        <text>a peptidoglycan chain = a peptidoglycan chain with N-acetyl-1,6-anhydromuramyl-[peptide] at the reducing end + a peptidoglycan chain with N-acetylglucosamine at the non-reducing end.</text>
        <dbReference type="EC" id="4.2.2.29"/>
    </reaction>
</comment>
<keyword evidence="7" id="KW-0997">Cell inner membrane</keyword>
<dbReference type="eggNOG" id="COG1559">
    <property type="taxonomic scope" value="Bacteria"/>
</dbReference>
<dbReference type="PANTHER" id="PTHR30518">
    <property type="entry name" value="ENDOLYTIC MUREIN TRANSGLYCOSYLASE"/>
    <property type="match status" value="1"/>
</dbReference>
<keyword evidence="2 7" id="KW-0812">Transmembrane</keyword>
<comment type="similarity">
    <text evidence="7">Belongs to the transglycosylase MltG family.</text>
</comment>
<dbReference type="EMBL" id="ANHY01000009">
    <property type="protein sequence ID" value="EKV30165.1"/>
    <property type="molecule type" value="Genomic_DNA"/>
</dbReference>
<keyword evidence="5 7" id="KW-0456">Lyase</keyword>
<evidence type="ECO:0000256" key="4">
    <source>
        <dbReference type="ARBA" id="ARBA00023136"/>
    </source>
</evidence>
<dbReference type="GO" id="GO:0008932">
    <property type="term" value="F:lytic endotransglycosylase activity"/>
    <property type="evidence" value="ECO:0007669"/>
    <property type="project" value="UniProtKB-UniRule"/>
</dbReference>
<evidence type="ECO:0000313" key="9">
    <source>
        <dbReference type="Proteomes" id="UP000009881"/>
    </source>
</evidence>
<dbReference type="RefSeq" id="WP_009540673.1">
    <property type="nucleotide sequence ID" value="NZ_ANHY01000009.1"/>
</dbReference>
<evidence type="ECO:0000313" key="8">
    <source>
        <dbReference type="EMBL" id="EKV30165.1"/>
    </source>
</evidence>
<dbReference type="Pfam" id="PF02618">
    <property type="entry name" value="YceG"/>
    <property type="match status" value="1"/>
</dbReference>
<keyword evidence="4 7" id="KW-0472">Membrane</keyword>
<accession>K9GW48</accession>
<evidence type="ECO:0000256" key="7">
    <source>
        <dbReference type="HAMAP-Rule" id="MF_02065"/>
    </source>
</evidence>
<organism evidence="8 9">
    <name type="scientific">Caenispirillum salinarum AK4</name>
    <dbReference type="NCBI Taxonomy" id="1238182"/>
    <lineage>
        <taxon>Bacteria</taxon>
        <taxon>Pseudomonadati</taxon>
        <taxon>Pseudomonadota</taxon>
        <taxon>Alphaproteobacteria</taxon>
        <taxon>Rhodospirillales</taxon>
        <taxon>Novispirillaceae</taxon>
        <taxon>Caenispirillum</taxon>
    </lineage>
</organism>
<dbReference type="EC" id="4.2.2.29" evidence="7"/>
<keyword evidence="6 7" id="KW-0961">Cell wall biogenesis/degradation</keyword>
<dbReference type="Gene3D" id="3.30.160.60">
    <property type="entry name" value="Classic Zinc Finger"/>
    <property type="match status" value="1"/>
</dbReference>
<dbReference type="NCBIfam" id="TIGR00247">
    <property type="entry name" value="endolytic transglycosylase MltG"/>
    <property type="match status" value="1"/>
</dbReference>
<evidence type="ECO:0000256" key="5">
    <source>
        <dbReference type="ARBA" id="ARBA00023239"/>
    </source>
</evidence>
<dbReference type="GO" id="GO:0009252">
    <property type="term" value="P:peptidoglycan biosynthetic process"/>
    <property type="evidence" value="ECO:0007669"/>
    <property type="project" value="UniProtKB-UniRule"/>
</dbReference>
<keyword evidence="1 7" id="KW-1003">Cell membrane</keyword>
<dbReference type="OrthoDB" id="9814591at2"/>
<dbReference type="HAMAP" id="MF_02065">
    <property type="entry name" value="MltG"/>
    <property type="match status" value="1"/>
</dbReference>
<feature type="site" description="Important for catalytic activity" evidence="7">
    <location>
        <position position="209"/>
    </location>
</feature>
<dbReference type="AlphaFoldDB" id="K9GW48"/>
<evidence type="ECO:0000256" key="6">
    <source>
        <dbReference type="ARBA" id="ARBA00023316"/>
    </source>
</evidence>
<comment type="caution">
    <text evidence="8">The sequence shown here is derived from an EMBL/GenBank/DDBJ whole genome shotgun (WGS) entry which is preliminary data.</text>
</comment>
<dbReference type="PATRIC" id="fig|1238182.3.peg.2229"/>
<name>K9GW48_9PROT</name>
<comment type="function">
    <text evidence="7">Functions as a peptidoglycan terminase that cleaves nascent peptidoglycan strands endolytically to terminate their elongation.</text>
</comment>
<dbReference type="STRING" id="1238182.C882_4565"/>
<dbReference type="GO" id="GO:0071555">
    <property type="term" value="P:cell wall organization"/>
    <property type="evidence" value="ECO:0007669"/>
    <property type="project" value="UniProtKB-KW"/>
</dbReference>
<gene>
    <name evidence="7" type="primary">mltG</name>
    <name evidence="8" type="ORF">C882_4565</name>
</gene>
<dbReference type="Gene3D" id="3.30.1490.480">
    <property type="entry name" value="Endolytic murein transglycosylase"/>
    <property type="match status" value="1"/>
</dbReference>
<evidence type="ECO:0000256" key="1">
    <source>
        <dbReference type="ARBA" id="ARBA00022475"/>
    </source>
</evidence>
<dbReference type="InterPro" id="IPR003770">
    <property type="entry name" value="MLTG-like"/>
</dbReference>
<dbReference type="CDD" id="cd08010">
    <property type="entry name" value="MltG_like"/>
    <property type="match status" value="1"/>
</dbReference>
<dbReference type="PANTHER" id="PTHR30518:SF2">
    <property type="entry name" value="ENDOLYTIC MUREIN TRANSGLYCOSYLASE"/>
    <property type="match status" value="1"/>
</dbReference>
<evidence type="ECO:0000256" key="2">
    <source>
        <dbReference type="ARBA" id="ARBA00022692"/>
    </source>
</evidence>